<accession>A0A3M2LX58</accession>
<dbReference type="EMBL" id="RFFG01000035">
    <property type="protein sequence ID" value="RMI42164.1"/>
    <property type="molecule type" value="Genomic_DNA"/>
</dbReference>
<evidence type="ECO:0000313" key="2">
    <source>
        <dbReference type="Proteomes" id="UP000282674"/>
    </source>
</evidence>
<protein>
    <submittedName>
        <fullName evidence="1">Uncharacterized protein</fullName>
    </submittedName>
</protein>
<name>A0A3M2LX58_9ACTN</name>
<dbReference type="AlphaFoldDB" id="A0A3M2LX58"/>
<proteinExistence type="predicted"/>
<sequence length="150" mass="15988">MASAAVLQDLEEGAELLAWERELCRGCSSCVTIVGREDVDDVLPCVGVGPPPYSLGELWAGSQDRDQSYRVVLGEFEPDLAAVEVGVVLAVGGGGVRAVSVVFDRLSEVLAAAFGCEPQFPEALDQRHQVFIDIDRLALVDEWDGGVDLA</sequence>
<keyword evidence="2" id="KW-1185">Reference proteome</keyword>
<evidence type="ECO:0000313" key="1">
    <source>
        <dbReference type="EMBL" id="RMI42164.1"/>
    </source>
</evidence>
<comment type="caution">
    <text evidence="1">The sequence shown here is derived from an EMBL/GenBank/DDBJ whole genome shotgun (WGS) entry which is preliminary data.</text>
</comment>
<dbReference type="Proteomes" id="UP000282674">
    <property type="component" value="Unassembled WGS sequence"/>
</dbReference>
<reference evidence="1 2" key="1">
    <citation type="submission" date="2018-10" db="EMBL/GenBank/DDBJ databases">
        <title>Isolation from soil.</title>
        <authorList>
            <person name="Hu J."/>
        </authorList>
    </citation>
    <scope>NUCLEOTIDE SEQUENCE [LARGE SCALE GENOMIC DNA]</scope>
    <source>
        <strain evidence="1 2">NEAU-Ht49</strain>
    </source>
</reference>
<gene>
    <name evidence="1" type="ORF">EBO15_20235</name>
</gene>
<organism evidence="1 2">
    <name type="scientific">Actinomadura harenae</name>
    <dbReference type="NCBI Taxonomy" id="2483351"/>
    <lineage>
        <taxon>Bacteria</taxon>
        <taxon>Bacillati</taxon>
        <taxon>Actinomycetota</taxon>
        <taxon>Actinomycetes</taxon>
        <taxon>Streptosporangiales</taxon>
        <taxon>Thermomonosporaceae</taxon>
        <taxon>Actinomadura</taxon>
    </lineage>
</organism>